<dbReference type="Pfam" id="PF13683">
    <property type="entry name" value="rve_3"/>
    <property type="match status" value="1"/>
</dbReference>
<name>T1ATI2_9ZZZZ</name>
<evidence type="ECO:0000313" key="2">
    <source>
        <dbReference type="EMBL" id="EQD44019.1"/>
    </source>
</evidence>
<feature type="domain" description="Integrase catalytic" evidence="1">
    <location>
        <begin position="1"/>
        <end position="27"/>
    </location>
</feature>
<dbReference type="EMBL" id="AUZX01011190">
    <property type="protein sequence ID" value="EQD44019.1"/>
    <property type="molecule type" value="Genomic_DNA"/>
</dbReference>
<reference evidence="2" key="1">
    <citation type="submission" date="2013-08" db="EMBL/GenBank/DDBJ databases">
        <authorList>
            <person name="Mendez C."/>
            <person name="Richter M."/>
            <person name="Ferrer M."/>
            <person name="Sanchez J."/>
        </authorList>
    </citation>
    <scope>NUCLEOTIDE SEQUENCE</scope>
</reference>
<dbReference type="GO" id="GO:0015074">
    <property type="term" value="P:DNA integration"/>
    <property type="evidence" value="ECO:0007669"/>
    <property type="project" value="InterPro"/>
</dbReference>
<reference evidence="2" key="2">
    <citation type="journal article" date="2014" name="ISME J.">
        <title>Microbial stratification in low pH oxic and suboxic macroscopic growths along an acid mine drainage.</title>
        <authorList>
            <person name="Mendez-Garcia C."/>
            <person name="Mesa V."/>
            <person name="Sprenger R.R."/>
            <person name="Richter M."/>
            <person name="Diez M.S."/>
            <person name="Solano J."/>
            <person name="Bargiela R."/>
            <person name="Golyshina O.V."/>
            <person name="Manteca A."/>
            <person name="Ramos J.L."/>
            <person name="Gallego J.R."/>
            <person name="Llorente I."/>
            <person name="Martins Dos Santos V.A."/>
            <person name="Jensen O.N."/>
            <person name="Pelaez A.I."/>
            <person name="Sanchez J."/>
            <person name="Ferrer M."/>
        </authorList>
    </citation>
    <scope>NUCLEOTIDE SEQUENCE</scope>
</reference>
<sequence length="80" mass="9282">QARAFCRDFFRWYNDEHRHSGIGLLTPAMVHHGMVDEITERRAEVLAAAYATHPERFVRGRPRPLAVSQNVWINQPDDTP</sequence>
<dbReference type="InterPro" id="IPR012337">
    <property type="entry name" value="RNaseH-like_sf"/>
</dbReference>
<dbReference type="AlphaFoldDB" id="T1ATI2"/>
<gene>
    <name evidence="2" type="ORF">B1A_15255</name>
</gene>
<comment type="caution">
    <text evidence="2">The sequence shown here is derived from an EMBL/GenBank/DDBJ whole genome shotgun (WGS) entry which is preliminary data.</text>
</comment>
<organism evidence="2">
    <name type="scientific">mine drainage metagenome</name>
    <dbReference type="NCBI Taxonomy" id="410659"/>
    <lineage>
        <taxon>unclassified sequences</taxon>
        <taxon>metagenomes</taxon>
        <taxon>ecological metagenomes</taxon>
    </lineage>
</organism>
<protein>
    <submittedName>
        <fullName evidence="2">Integrase</fullName>
    </submittedName>
</protein>
<dbReference type="InterPro" id="IPR001584">
    <property type="entry name" value="Integrase_cat-core"/>
</dbReference>
<dbReference type="SUPFAM" id="SSF53098">
    <property type="entry name" value="Ribonuclease H-like"/>
    <property type="match status" value="1"/>
</dbReference>
<proteinExistence type="predicted"/>
<accession>T1ATI2</accession>
<feature type="non-terminal residue" evidence="2">
    <location>
        <position position="1"/>
    </location>
</feature>
<evidence type="ECO:0000259" key="1">
    <source>
        <dbReference type="Pfam" id="PF13683"/>
    </source>
</evidence>